<evidence type="ECO:0000259" key="1">
    <source>
        <dbReference type="Pfam" id="PF09848"/>
    </source>
</evidence>
<dbReference type="EMBL" id="JACOOI010000029">
    <property type="protein sequence ID" value="MBC5645310.1"/>
    <property type="molecule type" value="Genomic_DNA"/>
</dbReference>
<keyword evidence="3" id="KW-1185">Reference proteome</keyword>
<dbReference type="InterPro" id="IPR039418">
    <property type="entry name" value="LexA-like"/>
</dbReference>
<dbReference type="SUPFAM" id="SSF51306">
    <property type="entry name" value="LexA/Signal peptidase"/>
    <property type="match status" value="1"/>
</dbReference>
<feature type="domain" description="Schlafen group 3-like DNA/RNA helicase" evidence="1">
    <location>
        <begin position="262"/>
        <end position="607"/>
    </location>
</feature>
<dbReference type="Pfam" id="PF09848">
    <property type="entry name" value="SLFN-g3_helicase"/>
    <property type="match status" value="1"/>
</dbReference>
<dbReference type="Gene3D" id="2.10.109.10">
    <property type="entry name" value="Umud Fragment, subunit A"/>
    <property type="match status" value="1"/>
</dbReference>
<reference evidence="2 3" key="1">
    <citation type="submission" date="2020-08" db="EMBL/GenBank/DDBJ databases">
        <title>Genome public.</title>
        <authorList>
            <person name="Liu C."/>
            <person name="Sun Q."/>
        </authorList>
    </citation>
    <scope>NUCLEOTIDE SEQUENCE [LARGE SCALE GENOMIC DNA]</scope>
    <source>
        <strain evidence="2 3">BX2</strain>
    </source>
</reference>
<dbReference type="InterPro" id="IPR027417">
    <property type="entry name" value="P-loop_NTPase"/>
</dbReference>
<dbReference type="RefSeq" id="WP_128135674.1">
    <property type="nucleotide sequence ID" value="NZ_JACOOI010000029.1"/>
</dbReference>
<gene>
    <name evidence="2" type="ORF">H8S77_20725</name>
</gene>
<accession>A0ABR7E6D4</accession>
<evidence type="ECO:0000313" key="3">
    <source>
        <dbReference type="Proteomes" id="UP000644010"/>
    </source>
</evidence>
<dbReference type="Gene3D" id="3.40.50.300">
    <property type="entry name" value="P-loop containing nucleotide triphosphate hydrolases"/>
    <property type="match status" value="1"/>
</dbReference>
<organism evidence="2 3">
    <name type="scientific">Parabacteroides segnis</name>
    <dbReference type="NCBI Taxonomy" id="2763058"/>
    <lineage>
        <taxon>Bacteria</taxon>
        <taxon>Pseudomonadati</taxon>
        <taxon>Bacteroidota</taxon>
        <taxon>Bacteroidia</taxon>
        <taxon>Bacteroidales</taxon>
        <taxon>Tannerellaceae</taxon>
        <taxon>Parabacteroides</taxon>
    </lineage>
</organism>
<dbReference type="SUPFAM" id="SSF52540">
    <property type="entry name" value="P-loop containing nucleoside triphosphate hydrolases"/>
    <property type="match status" value="1"/>
</dbReference>
<comment type="caution">
    <text evidence="2">The sequence shown here is derived from an EMBL/GenBank/DDBJ whole genome shotgun (WGS) entry which is preliminary data.</text>
</comment>
<sequence length="787" mass="90250">MIVYHASKQGFLKDVFNGTIADDIDHAFVTHLGRHTSPNEVQSWKNSMMHMYKVINTPNIPDTSNIAIEYQIPLTSKRIDFIIAGLDENKKENIVIIELKQWEQAKLSNKSGIVKTRFQHGESETAHPSYQAWSYAYMLINYNELVRERDIILSPCAFLHNYKPDNVITNPCYKEFVQKAPVFLKSDAQQLQDFIKKHIRYGAKDDIVWMIDKGKLRPSKQLAEALSSMLHGNQEFVLLDDQKIVYETALELARNSTSTGKKHVLIVEGGPGTGKSVVAVNLLVQLTKENFLTQYVSKNAAPREVYTIKLSGDCHKERIKDLFVGSGRFYDIQADIFDTLIVDEAHRLNLKSGFYGTEGENQILEIIRAAKFSVFFVDDRQRIHIKDIGSKRSIEKYAESLGAIVHTTKLSSQFRCNGSDGYLSWLDNTLQIKNTANIHLSAEDYDFKIFSDPNELFETIKTKNKRNNRSRVVAGYCWDWNSKKNTDSFDIIIPEFNFEKKWNLNSEKTPWIIGETSVDQIGCIHTCQGLELDYVGIIVGKDMRYENNKIITDVTQRSKHDQSVKGFKSLLKKDKEQALQDADEIIKNTYRTLMTRGMKGCYVYFCDQALAQHFMSQLQPQQEEKKEIRIEPEVNDNVKYIDFLPLYSIKAACGYFGEGDIVDELGWIKVEGLGKLNRNMYVVQAVGRSMEPAIYHNDYCVFRANPAGSRQGKIVLIQHHNFYDADYAGGYSIKTYSSKKKFDELGNWEHEEIVLTPKNPDYNPIIINEEDAEEFRIIGEFAGIIKD</sequence>
<proteinExistence type="predicted"/>
<evidence type="ECO:0000313" key="2">
    <source>
        <dbReference type="EMBL" id="MBC5645310.1"/>
    </source>
</evidence>
<dbReference type="InterPro" id="IPR036286">
    <property type="entry name" value="LexA/Signal_pep-like_sf"/>
</dbReference>
<dbReference type="InterPro" id="IPR018647">
    <property type="entry name" value="SLFN_3-like_DNA/RNA_helicase"/>
</dbReference>
<dbReference type="Proteomes" id="UP000644010">
    <property type="component" value="Unassembled WGS sequence"/>
</dbReference>
<name>A0ABR7E6D4_9BACT</name>
<protein>
    <submittedName>
        <fullName evidence="2">DUF2075 domain-containing protein</fullName>
    </submittedName>
</protein>
<dbReference type="CDD" id="cd06529">
    <property type="entry name" value="S24_LexA-like"/>
    <property type="match status" value="1"/>
</dbReference>